<sequence length="88" mass="10715">MFGNDVNDGGDDRVKRLVRRHEKPYIHDVIKKNSWSLIKGNFREVIQNLDCLDWDDFTKVRLITLYFKDYAFILWNEIFLQRKGMRIH</sequence>
<accession>A0A371HGL4</accession>
<evidence type="ECO:0000313" key="1">
    <source>
        <dbReference type="EMBL" id="RDY01919.1"/>
    </source>
</evidence>
<dbReference type="EMBL" id="QJKJ01002652">
    <property type="protein sequence ID" value="RDY01919.1"/>
    <property type="molecule type" value="Genomic_DNA"/>
</dbReference>
<keyword evidence="2" id="KW-1185">Reference proteome</keyword>
<reference evidence="1" key="1">
    <citation type="submission" date="2018-05" db="EMBL/GenBank/DDBJ databases">
        <title>Draft genome of Mucuna pruriens seed.</title>
        <authorList>
            <person name="Nnadi N.E."/>
            <person name="Vos R."/>
            <person name="Hasami M.H."/>
            <person name="Devisetty U.K."/>
            <person name="Aguiy J.C."/>
        </authorList>
    </citation>
    <scope>NUCLEOTIDE SEQUENCE [LARGE SCALE GENOMIC DNA]</scope>
    <source>
        <strain evidence="1">JCA_2017</strain>
    </source>
</reference>
<feature type="non-terminal residue" evidence="1">
    <location>
        <position position="1"/>
    </location>
</feature>
<name>A0A371HGL4_MUCPR</name>
<organism evidence="1 2">
    <name type="scientific">Mucuna pruriens</name>
    <name type="common">Velvet bean</name>
    <name type="synonym">Dolichos pruriens</name>
    <dbReference type="NCBI Taxonomy" id="157652"/>
    <lineage>
        <taxon>Eukaryota</taxon>
        <taxon>Viridiplantae</taxon>
        <taxon>Streptophyta</taxon>
        <taxon>Embryophyta</taxon>
        <taxon>Tracheophyta</taxon>
        <taxon>Spermatophyta</taxon>
        <taxon>Magnoliopsida</taxon>
        <taxon>eudicotyledons</taxon>
        <taxon>Gunneridae</taxon>
        <taxon>Pentapetalae</taxon>
        <taxon>rosids</taxon>
        <taxon>fabids</taxon>
        <taxon>Fabales</taxon>
        <taxon>Fabaceae</taxon>
        <taxon>Papilionoideae</taxon>
        <taxon>50 kb inversion clade</taxon>
        <taxon>NPAAA clade</taxon>
        <taxon>indigoferoid/millettioid clade</taxon>
        <taxon>Phaseoleae</taxon>
        <taxon>Mucuna</taxon>
    </lineage>
</organism>
<comment type="caution">
    <text evidence="1">The sequence shown here is derived from an EMBL/GenBank/DDBJ whole genome shotgun (WGS) entry which is preliminary data.</text>
</comment>
<proteinExistence type="predicted"/>
<dbReference type="OrthoDB" id="10062030at2759"/>
<protein>
    <submittedName>
        <fullName evidence="1">Uncharacterized protein</fullName>
    </submittedName>
</protein>
<gene>
    <name evidence="1" type="ORF">CR513_14704</name>
</gene>
<dbReference type="AlphaFoldDB" id="A0A371HGL4"/>
<evidence type="ECO:0000313" key="2">
    <source>
        <dbReference type="Proteomes" id="UP000257109"/>
    </source>
</evidence>
<dbReference type="Proteomes" id="UP000257109">
    <property type="component" value="Unassembled WGS sequence"/>
</dbReference>